<proteinExistence type="predicted"/>
<keyword evidence="3" id="KW-0812">Transmembrane</keyword>
<feature type="transmembrane region" description="Helical" evidence="3">
    <location>
        <begin position="399"/>
        <end position="419"/>
    </location>
</feature>
<dbReference type="AlphaFoldDB" id="A0A5B2ZCK9"/>
<keyword evidence="3" id="KW-1133">Transmembrane helix</keyword>
<reference evidence="4 5" key="1">
    <citation type="submission" date="2019-09" db="EMBL/GenBank/DDBJ databases">
        <title>Arenimonas chukotkensis sp. nov., a bacterium isolated from Chukotka hot spring, Arctic region, Russia.</title>
        <authorList>
            <person name="Zayulina K.S."/>
            <person name="Prokofeva M.I."/>
            <person name="Elcheninov A.G."/>
            <person name="Novikov A."/>
            <person name="Kochetkova T.V."/>
            <person name="Kublanov I.V."/>
        </authorList>
    </citation>
    <scope>NUCLEOTIDE SEQUENCE [LARGE SCALE GENOMIC DNA]</scope>
    <source>
        <strain evidence="4 5">3729k</strain>
    </source>
</reference>
<evidence type="ECO:0000256" key="3">
    <source>
        <dbReference type="SAM" id="Phobius"/>
    </source>
</evidence>
<dbReference type="PANTHER" id="PTHR44227:SF3">
    <property type="entry name" value="PROTEIN O-MANNOSYL-TRANSFERASE TMTC4"/>
    <property type="match status" value="1"/>
</dbReference>
<keyword evidence="3" id="KW-0472">Membrane</keyword>
<evidence type="ECO:0000256" key="1">
    <source>
        <dbReference type="ARBA" id="ARBA00022737"/>
    </source>
</evidence>
<dbReference type="Proteomes" id="UP000322165">
    <property type="component" value="Unassembled WGS sequence"/>
</dbReference>
<evidence type="ECO:0008006" key="6">
    <source>
        <dbReference type="Google" id="ProtNLM"/>
    </source>
</evidence>
<dbReference type="PANTHER" id="PTHR44227">
    <property type="match status" value="1"/>
</dbReference>
<feature type="transmembrane region" description="Helical" evidence="3">
    <location>
        <begin position="213"/>
        <end position="229"/>
    </location>
</feature>
<comment type="caution">
    <text evidence="4">The sequence shown here is derived from an EMBL/GenBank/DDBJ whole genome shotgun (WGS) entry which is preliminary data.</text>
</comment>
<accession>A0A5B2ZCK9</accession>
<keyword evidence="2" id="KW-0802">TPR repeat</keyword>
<feature type="transmembrane region" description="Helical" evidence="3">
    <location>
        <begin position="241"/>
        <end position="263"/>
    </location>
</feature>
<keyword evidence="1" id="KW-0677">Repeat</keyword>
<gene>
    <name evidence="4" type="ORF">F0415_06645</name>
</gene>
<feature type="transmembrane region" description="Helical" evidence="3">
    <location>
        <begin position="190"/>
        <end position="207"/>
    </location>
</feature>
<dbReference type="EMBL" id="VUOD01000004">
    <property type="protein sequence ID" value="KAA2284924.1"/>
    <property type="molecule type" value="Genomic_DNA"/>
</dbReference>
<evidence type="ECO:0000313" key="5">
    <source>
        <dbReference type="Proteomes" id="UP000322165"/>
    </source>
</evidence>
<keyword evidence="5" id="KW-1185">Reference proteome</keyword>
<feature type="transmembrane region" description="Helical" evidence="3">
    <location>
        <begin position="99"/>
        <end position="120"/>
    </location>
</feature>
<name>A0A5B2ZCK9_9GAMM</name>
<dbReference type="RefSeq" id="WP_149860423.1">
    <property type="nucleotide sequence ID" value="NZ_VUOD01000004.1"/>
</dbReference>
<protein>
    <recommendedName>
        <fullName evidence="6">Glycosyltransferase RgtA/B/C/D-like domain-containing protein</fullName>
    </recommendedName>
</protein>
<evidence type="ECO:0000256" key="2">
    <source>
        <dbReference type="ARBA" id="ARBA00022803"/>
    </source>
</evidence>
<feature type="transmembrane region" description="Helical" evidence="3">
    <location>
        <begin position="373"/>
        <end position="392"/>
    </location>
</feature>
<evidence type="ECO:0000313" key="4">
    <source>
        <dbReference type="EMBL" id="KAA2284924.1"/>
    </source>
</evidence>
<feature type="transmembrane region" description="Helical" evidence="3">
    <location>
        <begin position="342"/>
        <end position="361"/>
    </location>
</feature>
<feature type="transmembrane region" description="Helical" evidence="3">
    <location>
        <begin position="158"/>
        <end position="178"/>
    </location>
</feature>
<organism evidence="4 5">
    <name type="scientific">Arenimonas fontis</name>
    <dbReference type="NCBI Taxonomy" id="2608255"/>
    <lineage>
        <taxon>Bacteria</taxon>
        <taxon>Pseudomonadati</taxon>
        <taxon>Pseudomonadota</taxon>
        <taxon>Gammaproteobacteria</taxon>
        <taxon>Lysobacterales</taxon>
        <taxon>Lysobacteraceae</taxon>
        <taxon>Arenimonas</taxon>
    </lineage>
</organism>
<reference evidence="4 5" key="2">
    <citation type="submission" date="2019-09" db="EMBL/GenBank/DDBJ databases">
        <authorList>
            <person name="Mazur A."/>
        </authorList>
    </citation>
    <scope>NUCLEOTIDE SEQUENCE [LARGE SCALE GENOMIC DNA]</scope>
    <source>
        <strain evidence="4 5">3729k</strain>
    </source>
</reference>
<sequence>MTTSSASAKQHQGFAWRLPLLGSVALLAILVALVYSPGLSGDFVFDDFANIVANKKIHAETFDFESLARAASAYQGPIGRPLATIGFAFDYAVGGKDPFAFKLHSLIVHLINSLLVFLLWRRLLAHAPMMMAGRTWMPLALGAAWALHPIQVSSVLYVVQRMEMLAALFILLGLLAYLRGRSLQTEGRGGWPWIVLAFACAGFGLLAKETAGLFPFLTLALELTILQFRATDARVGRLLKLGYACFTVVAVLLYFGVIVPRYGNPDAFTNRDFSLYERLLSQFRVLPTYIGQILLPLPDSMPFYYDDYPKSTGWLAPPTTLLGALFLAALAFLAWTCRKKAALLALGIMWFFIPHLLTSGAVNLELAFEHRNYLPLLGVIIAVAGAATALPLRPSPESAATAAGVIVLMLAALCGIRAATWGDPLVLAMDMVSRNPNSSRASSDLGAVYARHAMESPDSPFLDLALAEFERGSHIPGASPLPEQGLILLSAGAGREIRDAWWDRLEAKLRNNPIGPQEVMSVTGILNERLKGLDIDDARLASAYMILAERGGATAEAYLGFANHADTYLQAPELAERLYVAAMASPTMTPEYAQRVLFSLATEGKSRYLAAAAMEARRRGLVAEETP</sequence>
<feature type="transmembrane region" description="Helical" evidence="3">
    <location>
        <begin position="314"/>
        <end position="335"/>
    </location>
</feature>
<feature type="transmembrane region" description="Helical" evidence="3">
    <location>
        <begin position="132"/>
        <end position="152"/>
    </location>
</feature>
<feature type="transmembrane region" description="Helical" evidence="3">
    <location>
        <begin position="14"/>
        <end position="35"/>
    </location>
</feature>
<dbReference type="InterPro" id="IPR052346">
    <property type="entry name" value="O-mannosyl-transferase_TMTC"/>
</dbReference>